<sequence length="104" mass="10137">MAPVLAVSQSTVSPGDEITLTGSYFTVGCNDAGEDAPEPSPTTAPVLWVQGATPGATVAEASIDEDGELTSTIVVPADAAAGDATVSVSLDGATTAEVSVSVAE</sequence>
<dbReference type="AlphaFoldDB" id="A0A4Y3KCW4"/>
<dbReference type="EMBL" id="BJLP01000017">
    <property type="protein sequence ID" value="GEA80855.1"/>
    <property type="molecule type" value="Genomic_DNA"/>
</dbReference>
<dbReference type="Gene3D" id="2.60.40.10">
    <property type="entry name" value="Immunoglobulins"/>
    <property type="match status" value="1"/>
</dbReference>
<reference evidence="1 2" key="1">
    <citation type="submission" date="2019-06" db="EMBL/GenBank/DDBJ databases">
        <title>Whole genome shotgun sequence of Cellulomonas uda NBRC 3747.</title>
        <authorList>
            <person name="Hosoyama A."/>
            <person name="Uohara A."/>
            <person name="Ohji S."/>
            <person name="Ichikawa N."/>
        </authorList>
    </citation>
    <scope>NUCLEOTIDE SEQUENCE [LARGE SCALE GENOMIC DNA]</scope>
    <source>
        <strain evidence="1 2">NBRC 3747</strain>
    </source>
</reference>
<name>A0A4Y3KCW4_CELUD</name>
<dbReference type="InterPro" id="IPR013783">
    <property type="entry name" value="Ig-like_fold"/>
</dbReference>
<evidence type="ECO:0000313" key="1">
    <source>
        <dbReference type="EMBL" id="GEA80855.1"/>
    </source>
</evidence>
<evidence type="ECO:0008006" key="3">
    <source>
        <dbReference type="Google" id="ProtNLM"/>
    </source>
</evidence>
<dbReference type="Proteomes" id="UP000315842">
    <property type="component" value="Unassembled WGS sequence"/>
</dbReference>
<gene>
    <name evidence="1" type="ORF">CUD01_12990</name>
</gene>
<comment type="caution">
    <text evidence="1">The sequence shown here is derived from an EMBL/GenBank/DDBJ whole genome shotgun (WGS) entry which is preliminary data.</text>
</comment>
<keyword evidence="2" id="KW-1185">Reference proteome</keyword>
<protein>
    <recommendedName>
        <fullName evidence="3">Ig-like domain-containing protein</fullName>
    </recommendedName>
</protein>
<organism evidence="1 2">
    <name type="scientific">Cellulomonas uda</name>
    <dbReference type="NCBI Taxonomy" id="1714"/>
    <lineage>
        <taxon>Bacteria</taxon>
        <taxon>Bacillati</taxon>
        <taxon>Actinomycetota</taxon>
        <taxon>Actinomycetes</taxon>
        <taxon>Micrococcales</taxon>
        <taxon>Cellulomonadaceae</taxon>
        <taxon>Cellulomonas</taxon>
    </lineage>
</organism>
<proteinExistence type="predicted"/>
<accession>A0A4Y3KCW4</accession>
<dbReference type="GO" id="GO:0005975">
    <property type="term" value="P:carbohydrate metabolic process"/>
    <property type="evidence" value="ECO:0007669"/>
    <property type="project" value="UniProtKB-ARBA"/>
</dbReference>
<evidence type="ECO:0000313" key="2">
    <source>
        <dbReference type="Proteomes" id="UP000315842"/>
    </source>
</evidence>